<evidence type="ECO:0000256" key="7">
    <source>
        <dbReference type="ARBA" id="ARBA00013025"/>
    </source>
</evidence>
<organism evidence="21 22">
    <name type="scientific">Natranaerobius trueperi</name>
    <dbReference type="NCBI Taxonomy" id="759412"/>
    <lineage>
        <taxon>Bacteria</taxon>
        <taxon>Bacillati</taxon>
        <taxon>Bacillota</taxon>
        <taxon>Clostridia</taxon>
        <taxon>Natranaerobiales</taxon>
        <taxon>Natranaerobiaceae</taxon>
        <taxon>Natranaerobius</taxon>
    </lineage>
</organism>
<evidence type="ECO:0000313" key="21">
    <source>
        <dbReference type="EMBL" id="OWZ83896.1"/>
    </source>
</evidence>
<reference evidence="21 22" key="1">
    <citation type="submission" date="2017-06" db="EMBL/GenBank/DDBJ databases">
        <title>Draft Genome Sequence of Natranaerobius trueperi halophilic, alkalithermophilic bacteria from soda lakes.</title>
        <authorList>
            <person name="Zhao B."/>
        </authorList>
    </citation>
    <scope>NUCLEOTIDE SEQUENCE [LARGE SCALE GENOMIC DNA]</scope>
    <source>
        <strain evidence="21 22">DSM 18760</strain>
    </source>
</reference>
<dbReference type="AlphaFoldDB" id="A0A226BY16"/>
<dbReference type="EC" id="6.3.2.17" evidence="7"/>
<evidence type="ECO:0000259" key="20">
    <source>
        <dbReference type="Pfam" id="PF08245"/>
    </source>
</evidence>
<evidence type="ECO:0000256" key="17">
    <source>
        <dbReference type="ARBA" id="ARBA00049161"/>
    </source>
</evidence>
<evidence type="ECO:0000256" key="11">
    <source>
        <dbReference type="ARBA" id="ARBA00022741"/>
    </source>
</evidence>
<feature type="domain" description="Mur ligase central" evidence="20">
    <location>
        <begin position="41"/>
        <end position="267"/>
    </location>
</feature>
<dbReference type="Pfam" id="PF02875">
    <property type="entry name" value="Mur_ligase_C"/>
    <property type="match status" value="1"/>
</dbReference>
<dbReference type="Proteomes" id="UP000214588">
    <property type="component" value="Unassembled WGS sequence"/>
</dbReference>
<evidence type="ECO:0000256" key="6">
    <source>
        <dbReference type="ARBA" id="ARBA00013023"/>
    </source>
</evidence>
<gene>
    <name evidence="21" type="ORF">CDO51_05780</name>
</gene>
<dbReference type="GO" id="GO:0005524">
    <property type="term" value="F:ATP binding"/>
    <property type="evidence" value="ECO:0007669"/>
    <property type="project" value="UniProtKB-KW"/>
</dbReference>
<comment type="cofactor">
    <cofactor evidence="1">
        <name>Mg(2+)</name>
        <dbReference type="ChEBI" id="CHEBI:18420"/>
    </cofactor>
</comment>
<dbReference type="InterPro" id="IPR036565">
    <property type="entry name" value="Mur-like_cat_sf"/>
</dbReference>
<dbReference type="RefSeq" id="WP_089023356.1">
    <property type="nucleotide sequence ID" value="NZ_NIQC01000010.1"/>
</dbReference>
<dbReference type="Gene3D" id="3.40.1190.10">
    <property type="entry name" value="Mur-like, catalytic domain"/>
    <property type="match status" value="1"/>
</dbReference>
<evidence type="ECO:0000313" key="22">
    <source>
        <dbReference type="Proteomes" id="UP000214588"/>
    </source>
</evidence>
<accession>A0A226BY16</accession>
<evidence type="ECO:0000256" key="12">
    <source>
        <dbReference type="ARBA" id="ARBA00022840"/>
    </source>
</evidence>
<evidence type="ECO:0000256" key="13">
    <source>
        <dbReference type="ARBA" id="ARBA00022842"/>
    </source>
</evidence>
<dbReference type="InterPro" id="IPR036615">
    <property type="entry name" value="Mur_ligase_C_dom_sf"/>
</dbReference>
<feature type="domain" description="Mur ligase C-terminal" evidence="19">
    <location>
        <begin position="296"/>
        <end position="422"/>
    </location>
</feature>
<keyword evidence="12 18" id="KW-0067">ATP-binding</keyword>
<keyword evidence="14" id="KW-0289">Folate biosynthesis</keyword>
<dbReference type="SUPFAM" id="SSF53244">
    <property type="entry name" value="MurD-like peptide ligases, peptide-binding domain"/>
    <property type="match status" value="1"/>
</dbReference>
<dbReference type="InterPro" id="IPR001645">
    <property type="entry name" value="Folylpolyglutamate_synth"/>
</dbReference>
<dbReference type="EMBL" id="NIQC01000010">
    <property type="protein sequence ID" value="OWZ83896.1"/>
    <property type="molecule type" value="Genomic_DNA"/>
</dbReference>
<dbReference type="Pfam" id="PF08245">
    <property type="entry name" value="Mur_ligase_M"/>
    <property type="match status" value="1"/>
</dbReference>
<dbReference type="FunFam" id="3.40.1190.10:FF:000004">
    <property type="entry name" value="Dihydrofolate synthase/folylpolyglutamate synthase"/>
    <property type="match status" value="1"/>
</dbReference>
<evidence type="ECO:0000256" key="4">
    <source>
        <dbReference type="ARBA" id="ARBA00008276"/>
    </source>
</evidence>
<dbReference type="PROSITE" id="PS01011">
    <property type="entry name" value="FOLYLPOLYGLU_SYNT_1"/>
    <property type="match status" value="1"/>
</dbReference>
<comment type="pathway">
    <text evidence="2">Cofactor biosynthesis; tetrahydrofolate biosynthesis; 7,8-dihydrofolate from 2-amino-4-hydroxy-6-hydroxymethyl-7,8-dihydropteridine diphosphate and 4-aminobenzoate: step 2/2.</text>
</comment>
<dbReference type="PANTHER" id="PTHR11136">
    <property type="entry name" value="FOLYLPOLYGLUTAMATE SYNTHASE-RELATED"/>
    <property type="match status" value="1"/>
</dbReference>
<comment type="similarity">
    <text evidence="4 18">Belongs to the folylpolyglutamate synthase family.</text>
</comment>
<evidence type="ECO:0000256" key="9">
    <source>
        <dbReference type="ARBA" id="ARBA00022598"/>
    </source>
</evidence>
<evidence type="ECO:0000256" key="3">
    <source>
        <dbReference type="ARBA" id="ARBA00005150"/>
    </source>
</evidence>
<evidence type="ECO:0000256" key="14">
    <source>
        <dbReference type="ARBA" id="ARBA00022909"/>
    </source>
</evidence>
<evidence type="ECO:0000256" key="16">
    <source>
        <dbReference type="ARBA" id="ARBA00047493"/>
    </source>
</evidence>
<dbReference type="NCBIfam" id="TIGR01499">
    <property type="entry name" value="folC"/>
    <property type="match status" value="1"/>
</dbReference>
<dbReference type="GO" id="GO:0005737">
    <property type="term" value="C:cytoplasm"/>
    <property type="evidence" value="ECO:0007669"/>
    <property type="project" value="TreeGrafter"/>
</dbReference>
<dbReference type="InterPro" id="IPR013221">
    <property type="entry name" value="Mur_ligase_cen"/>
</dbReference>
<evidence type="ECO:0000256" key="1">
    <source>
        <dbReference type="ARBA" id="ARBA00001946"/>
    </source>
</evidence>
<dbReference type="OrthoDB" id="9809356at2"/>
<dbReference type="GO" id="GO:0008841">
    <property type="term" value="F:dihydrofolate synthase activity"/>
    <property type="evidence" value="ECO:0007669"/>
    <property type="project" value="UniProtKB-EC"/>
</dbReference>
<keyword evidence="11 18" id="KW-0547">Nucleotide-binding</keyword>
<keyword evidence="13" id="KW-0460">Magnesium</keyword>
<comment type="catalytic activity">
    <reaction evidence="16">
        <text>(6S)-5,6,7,8-tetrahydrofolyl-(gamma-L-Glu)(n) + L-glutamate + ATP = (6S)-5,6,7,8-tetrahydrofolyl-(gamma-L-Glu)(n+1) + ADP + phosphate + H(+)</text>
        <dbReference type="Rhea" id="RHEA:10580"/>
        <dbReference type="Rhea" id="RHEA-COMP:14738"/>
        <dbReference type="Rhea" id="RHEA-COMP:14740"/>
        <dbReference type="ChEBI" id="CHEBI:15378"/>
        <dbReference type="ChEBI" id="CHEBI:29985"/>
        <dbReference type="ChEBI" id="CHEBI:30616"/>
        <dbReference type="ChEBI" id="CHEBI:43474"/>
        <dbReference type="ChEBI" id="CHEBI:141005"/>
        <dbReference type="ChEBI" id="CHEBI:456216"/>
        <dbReference type="EC" id="6.3.2.17"/>
    </reaction>
</comment>
<dbReference type="InterPro" id="IPR004101">
    <property type="entry name" value="Mur_ligase_C"/>
</dbReference>
<dbReference type="GO" id="GO:0046872">
    <property type="term" value="F:metal ion binding"/>
    <property type="evidence" value="ECO:0007669"/>
    <property type="project" value="UniProtKB-KW"/>
</dbReference>
<comment type="pathway">
    <text evidence="3">Cofactor biosynthesis; tetrahydrofolylpolyglutamate biosynthesis.</text>
</comment>
<name>A0A226BY16_9FIRM</name>
<keyword evidence="9 18" id="KW-0436">Ligase</keyword>
<dbReference type="EC" id="6.3.2.12" evidence="6"/>
<protein>
    <recommendedName>
        <fullName evidence="8">Dihydrofolate synthase/folylpolyglutamate synthase</fullName>
        <ecNumber evidence="6">6.3.2.12</ecNumber>
        <ecNumber evidence="7">6.3.2.17</ecNumber>
    </recommendedName>
    <alternativeName>
        <fullName evidence="15">Tetrahydrofolylpolyglutamate synthase</fullName>
    </alternativeName>
</protein>
<dbReference type="SUPFAM" id="SSF53623">
    <property type="entry name" value="MurD-like peptide ligases, catalytic domain"/>
    <property type="match status" value="1"/>
</dbReference>
<dbReference type="PROSITE" id="PS01012">
    <property type="entry name" value="FOLYLPOLYGLU_SYNT_2"/>
    <property type="match status" value="1"/>
</dbReference>
<evidence type="ECO:0000256" key="10">
    <source>
        <dbReference type="ARBA" id="ARBA00022723"/>
    </source>
</evidence>
<sequence length="436" mass="49153">MEGIEWIWSLGKFGSKPGLERMNWMLKRLGNPQCNLPVIHVAGTNGKGSTCFILERILTKAGYRVGLFTSPFVLNFTERIVYNSNPISNKDLEKLIQKIKPLAEQAEKEGLEHPTQFEMITVLAILYYSSVDVDIVILETGLGGRLDATNVIEPIVSVITNVDFDHTDVLGNTLEEIAREKAGIVKDNTPIVTGIRNEKAVKEIEKYAHVTNSSTYLIKRDFSFDESNFNGKNFTFNYKGLYKELEGLELSLIGKHQLHNASLALCCTEILQTKGYKKIQNLDIYDALLEVKIPIRMELLTFLKKGDIMLDAAHNPAGIAALMQGLEDMNVNQNWGKIVFLTGALKDKQIEKMIDNFFVLPDEIIITKPNNKRSANPEEIEGKLQKFYNNMKIKTISEIEKATYEGINATNKKGLLVIFGSFYLVAEAKKYIKESF</sequence>
<evidence type="ECO:0000256" key="8">
    <source>
        <dbReference type="ARBA" id="ARBA00019357"/>
    </source>
</evidence>
<evidence type="ECO:0000256" key="5">
    <source>
        <dbReference type="ARBA" id="ARBA00011245"/>
    </source>
</evidence>
<dbReference type="Gene3D" id="3.90.190.20">
    <property type="entry name" value="Mur ligase, C-terminal domain"/>
    <property type="match status" value="1"/>
</dbReference>
<dbReference type="GO" id="GO:0046656">
    <property type="term" value="P:folic acid biosynthetic process"/>
    <property type="evidence" value="ECO:0007669"/>
    <property type="project" value="UniProtKB-KW"/>
</dbReference>
<comment type="catalytic activity">
    <reaction evidence="17">
        <text>7,8-dihydropteroate + L-glutamate + ATP = 7,8-dihydrofolate + ADP + phosphate + H(+)</text>
        <dbReference type="Rhea" id="RHEA:23584"/>
        <dbReference type="ChEBI" id="CHEBI:15378"/>
        <dbReference type="ChEBI" id="CHEBI:17839"/>
        <dbReference type="ChEBI" id="CHEBI:29985"/>
        <dbReference type="ChEBI" id="CHEBI:30616"/>
        <dbReference type="ChEBI" id="CHEBI:43474"/>
        <dbReference type="ChEBI" id="CHEBI:57451"/>
        <dbReference type="ChEBI" id="CHEBI:456216"/>
        <dbReference type="EC" id="6.3.2.12"/>
    </reaction>
</comment>
<evidence type="ECO:0000256" key="18">
    <source>
        <dbReference type="PIRNR" id="PIRNR001563"/>
    </source>
</evidence>
<comment type="subunit">
    <text evidence="5">Monomer.</text>
</comment>
<evidence type="ECO:0000259" key="19">
    <source>
        <dbReference type="Pfam" id="PF02875"/>
    </source>
</evidence>
<dbReference type="GO" id="GO:0004326">
    <property type="term" value="F:tetrahydrofolylpolyglutamate synthase activity"/>
    <property type="evidence" value="ECO:0007669"/>
    <property type="project" value="UniProtKB-EC"/>
</dbReference>
<evidence type="ECO:0000256" key="2">
    <source>
        <dbReference type="ARBA" id="ARBA00004799"/>
    </source>
</evidence>
<dbReference type="InterPro" id="IPR018109">
    <property type="entry name" value="Folylpolyglutamate_synth_CS"/>
</dbReference>
<proteinExistence type="inferred from homology"/>
<dbReference type="PANTHER" id="PTHR11136:SF0">
    <property type="entry name" value="DIHYDROFOLATE SYNTHETASE-RELATED"/>
    <property type="match status" value="1"/>
</dbReference>
<keyword evidence="10" id="KW-0479">Metal-binding</keyword>
<evidence type="ECO:0000256" key="15">
    <source>
        <dbReference type="ARBA" id="ARBA00030592"/>
    </source>
</evidence>
<keyword evidence="22" id="KW-1185">Reference proteome</keyword>
<comment type="caution">
    <text evidence="21">The sequence shown here is derived from an EMBL/GenBank/DDBJ whole genome shotgun (WGS) entry which is preliminary data.</text>
</comment>
<dbReference type="PIRSF" id="PIRSF001563">
    <property type="entry name" value="Folylpolyglu_synth"/>
    <property type="match status" value="1"/>
</dbReference>